<dbReference type="GeneID" id="101319800"/>
<keyword evidence="6" id="KW-0812">Transmembrane</keyword>
<comment type="catalytic activity">
    <reaction evidence="15">
        <text>a very long-chain fatty acid + ATP + CoA = a very long-chain fatty acyl-CoA + AMP + diphosphate</text>
        <dbReference type="Rhea" id="RHEA:54536"/>
        <dbReference type="ChEBI" id="CHEBI:30616"/>
        <dbReference type="ChEBI" id="CHEBI:33019"/>
        <dbReference type="ChEBI" id="CHEBI:57287"/>
        <dbReference type="ChEBI" id="CHEBI:58950"/>
        <dbReference type="ChEBI" id="CHEBI:138261"/>
        <dbReference type="ChEBI" id="CHEBI:456215"/>
    </reaction>
    <physiologicalReaction direction="left-to-right" evidence="15">
        <dbReference type="Rhea" id="RHEA:54537"/>
    </physiologicalReaction>
</comment>
<dbReference type="FunFam" id="3.40.50.12780:FF:000005">
    <property type="entry name" value="Solute carrier family 27 member 6"/>
    <property type="match status" value="1"/>
</dbReference>
<feature type="domain" description="AMP-binding enzyme C-terminal" evidence="19">
    <location>
        <begin position="496"/>
        <end position="572"/>
    </location>
</feature>
<dbReference type="PANTHER" id="PTHR43107:SF4">
    <property type="entry name" value="LONG-CHAIN FATTY ACID TRANSPORT PROTEIN 2"/>
    <property type="match status" value="1"/>
</dbReference>
<dbReference type="InterPro" id="IPR000873">
    <property type="entry name" value="AMP-dep_synth/lig_dom"/>
</dbReference>
<evidence type="ECO:0000256" key="12">
    <source>
        <dbReference type="ARBA" id="ARBA00023136"/>
    </source>
</evidence>
<dbReference type="OrthoDB" id="288590at2759"/>
<proteinExistence type="inferred from homology"/>
<dbReference type="AlphaFoldDB" id="A0A2U4B1R0"/>
<dbReference type="GO" id="GO:0044539">
    <property type="term" value="P:long-chain fatty acid import into cell"/>
    <property type="evidence" value="ECO:0007669"/>
    <property type="project" value="TreeGrafter"/>
</dbReference>
<evidence type="ECO:0000259" key="19">
    <source>
        <dbReference type="Pfam" id="PF13193"/>
    </source>
</evidence>
<keyword evidence="11" id="KW-0443">Lipid metabolism</keyword>
<dbReference type="InParanoid" id="A0A2U4B1R0"/>
<evidence type="ECO:0000256" key="2">
    <source>
        <dbReference type="ARBA" id="ARBA00006432"/>
    </source>
</evidence>
<evidence type="ECO:0000256" key="13">
    <source>
        <dbReference type="ARBA" id="ARBA00024484"/>
    </source>
</evidence>
<dbReference type="InterPro" id="IPR045851">
    <property type="entry name" value="AMP-bd_C_sf"/>
</dbReference>
<comment type="catalytic activity">
    <reaction evidence="17">
        <text>tetracosanoate + ATP + CoA = tetracosanoyl-CoA + AMP + diphosphate</text>
        <dbReference type="Rhea" id="RHEA:33639"/>
        <dbReference type="ChEBI" id="CHEBI:30616"/>
        <dbReference type="ChEBI" id="CHEBI:31014"/>
        <dbReference type="ChEBI" id="CHEBI:33019"/>
        <dbReference type="ChEBI" id="CHEBI:57287"/>
        <dbReference type="ChEBI" id="CHEBI:65052"/>
        <dbReference type="ChEBI" id="CHEBI:456215"/>
    </reaction>
    <physiologicalReaction direction="left-to-right" evidence="17">
        <dbReference type="Rhea" id="RHEA:33640"/>
    </physiologicalReaction>
</comment>
<dbReference type="SUPFAM" id="SSF56801">
    <property type="entry name" value="Acetyl-CoA synthetase-like"/>
    <property type="match status" value="1"/>
</dbReference>
<keyword evidence="12" id="KW-0472">Membrane</keyword>
<evidence type="ECO:0000256" key="1">
    <source>
        <dbReference type="ARBA" id="ARBA00004651"/>
    </source>
</evidence>
<dbReference type="Gene3D" id="3.40.50.12780">
    <property type="entry name" value="N-terminal domain of ligase-like"/>
    <property type="match status" value="1"/>
</dbReference>
<evidence type="ECO:0000256" key="17">
    <source>
        <dbReference type="ARBA" id="ARBA00048666"/>
    </source>
</evidence>
<dbReference type="STRING" id="9739.ENSTTRP00000015922"/>
<comment type="subcellular location">
    <subcellularLocation>
        <location evidence="1">Cell membrane</location>
        <topology evidence="1">Multi-pass membrane protein</topology>
    </subcellularLocation>
</comment>
<keyword evidence="9" id="KW-1133">Transmembrane helix</keyword>
<dbReference type="GO" id="GO:0008206">
    <property type="term" value="P:bile acid metabolic process"/>
    <property type="evidence" value="ECO:0007669"/>
    <property type="project" value="TreeGrafter"/>
</dbReference>
<evidence type="ECO:0000256" key="8">
    <source>
        <dbReference type="ARBA" id="ARBA00022832"/>
    </source>
</evidence>
<evidence type="ECO:0000256" key="7">
    <source>
        <dbReference type="ARBA" id="ARBA00022741"/>
    </source>
</evidence>
<keyword evidence="8" id="KW-0276">Fatty acid metabolism</keyword>
<organism evidence="20 21">
    <name type="scientific">Tursiops truncatus</name>
    <name type="common">Atlantic bottle-nosed dolphin</name>
    <name type="synonym">Delphinus truncatus</name>
    <dbReference type="NCBI Taxonomy" id="9739"/>
    <lineage>
        <taxon>Eukaryota</taxon>
        <taxon>Metazoa</taxon>
        <taxon>Chordata</taxon>
        <taxon>Craniata</taxon>
        <taxon>Vertebrata</taxon>
        <taxon>Euteleostomi</taxon>
        <taxon>Mammalia</taxon>
        <taxon>Eutheria</taxon>
        <taxon>Laurasiatheria</taxon>
        <taxon>Artiodactyla</taxon>
        <taxon>Whippomorpha</taxon>
        <taxon>Cetacea</taxon>
        <taxon>Odontoceti</taxon>
        <taxon>Delphinidae</taxon>
        <taxon>Tursiops</taxon>
    </lineage>
</organism>
<dbReference type="RefSeq" id="XP_019787152.2">
    <property type="nucleotide sequence ID" value="XM_019931593.2"/>
</dbReference>
<dbReference type="GO" id="GO:0005886">
    <property type="term" value="C:plasma membrane"/>
    <property type="evidence" value="ECO:0007669"/>
    <property type="project" value="UniProtKB-SubCell"/>
</dbReference>
<evidence type="ECO:0000256" key="6">
    <source>
        <dbReference type="ARBA" id="ARBA00022692"/>
    </source>
</evidence>
<dbReference type="CDD" id="cd05938">
    <property type="entry name" value="hsFATP2a_ACSVL_like"/>
    <property type="match status" value="1"/>
</dbReference>
<comment type="similarity">
    <text evidence="2">Belongs to the ATP-dependent AMP-binding enzyme family.</text>
</comment>
<evidence type="ECO:0000256" key="9">
    <source>
        <dbReference type="ARBA" id="ARBA00022989"/>
    </source>
</evidence>
<dbReference type="PROSITE" id="PS00455">
    <property type="entry name" value="AMP_BINDING"/>
    <property type="match status" value="1"/>
</dbReference>
<dbReference type="EC" id="6.2.1.3" evidence="14"/>
<comment type="catalytic activity">
    <reaction evidence="13">
        <text>a long-chain fatty acid + ATP + CoA = a long-chain fatty acyl-CoA + AMP + diphosphate</text>
        <dbReference type="Rhea" id="RHEA:15421"/>
        <dbReference type="ChEBI" id="CHEBI:30616"/>
        <dbReference type="ChEBI" id="CHEBI:33019"/>
        <dbReference type="ChEBI" id="CHEBI:57287"/>
        <dbReference type="ChEBI" id="CHEBI:57560"/>
        <dbReference type="ChEBI" id="CHEBI:83139"/>
        <dbReference type="ChEBI" id="CHEBI:456215"/>
        <dbReference type="EC" id="6.2.1.3"/>
    </reaction>
    <physiologicalReaction direction="left-to-right" evidence="13">
        <dbReference type="Rhea" id="RHEA:15422"/>
    </physiologicalReaction>
</comment>
<dbReference type="GO" id="GO:0005778">
    <property type="term" value="C:peroxisomal membrane"/>
    <property type="evidence" value="ECO:0007669"/>
    <property type="project" value="TreeGrafter"/>
</dbReference>
<keyword evidence="20" id="KW-1185">Reference proteome</keyword>
<reference evidence="21" key="1">
    <citation type="submission" date="2025-08" db="UniProtKB">
        <authorList>
            <consortium name="RefSeq"/>
        </authorList>
    </citation>
    <scope>IDENTIFICATION</scope>
    <source>
        <tissue evidence="21">Spleen</tissue>
    </source>
</reference>
<feature type="domain" description="AMP-dependent synthetase/ligase" evidence="18">
    <location>
        <begin position="61"/>
        <end position="410"/>
    </location>
</feature>
<accession>A0A2U4B1R0</accession>
<dbReference type="GO" id="GO:0000166">
    <property type="term" value="F:nucleotide binding"/>
    <property type="evidence" value="ECO:0007669"/>
    <property type="project" value="UniProtKB-KW"/>
</dbReference>
<keyword evidence="10" id="KW-0445">Lipid transport</keyword>
<keyword evidence="4" id="KW-1003">Cell membrane</keyword>
<dbReference type="NCBIfam" id="NF006134">
    <property type="entry name" value="PRK08279.1"/>
    <property type="match status" value="1"/>
</dbReference>
<dbReference type="PANTHER" id="PTHR43107">
    <property type="entry name" value="LONG-CHAIN FATTY ACID TRANSPORT PROTEIN"/>
    <property type="match status" value="1"/>
</dbReference>
<evidence type="ECO:0000313" key="20">
    <source>
        <dbReference type="Proteomes" id="UP000245320"/>
    </source>
</evidence>
<dbReference type="InterPro" id="IPR042099">
    <property type="entry name" value="ANL_N_sf"/>
</dbReference>
<evidence type="ECO:0000256" key="14">
    <source>
        <dbReference type="ARBA" id="ARBA00026121"/>
    </source>
</evidence>
<evidence type="ECO:0000256" key="5">
    <source>
        <dbReference type="ARBA" id="ARBA00022598"/>
    </source>
</evidence>
<evidence type="ECO:0000259" key="18">
    <source>
        <dbReference type="Pfam" id="PF00501"/>
    </source>
</evidence>
<dbReference type="GO" id="GO:0005324">
    <property type="term" value="F:long-chain fatty acid transmembrane transporter activity"/>
    <property type="evidence" value="ECO:0007669"/>
    <property type="project" value="TreeGrafter"/>
</dbReference>
<evidence type="ECO:0000256" key="11">
    <source>
        <dbReference type="ARBA" id="ARBA00023098"/>
    </source>
</evidence>
<evidence type="ECO:0000256" key="15">
    <source>
        <dbReference type="ARBA" id="ARBA00036527"/>
    </source>
</evidence>
<evidence type="ECO:0000256" key="10">
    <source>
        <dbReference type="ARBA" id="ARBA00023055"/>
    </source>
</evidence>
<dbReference type="Gene3D" id="3.30.300.30">
    <property type="match status" value="1"/>
</dbReference>
<evidence type="ECO:0000256" key="3">
    <source>
        <dbReference type="ARBA" id="ARBA00022448"/>
    </source>
</evidence>
<dbReference type="InterPro" id="IPR025110">
    <property type="entry name" value="AMP-bd_C"/>
</dbReference>
<dbReference type="CTD" id="11001"/>
<dbReference type="InterPro" id="IPR020845">
    <property type="entry name" value="AMP-binding_CS"/>
</dbReference>
<evidence type="ECO:0000256" key="4">
    <source>
        <dbReference type="ARBA" id="ARBA00022475"/>
    </source>
</evidence>
<sequence length="620" mass="70383">MLPVIYAVLAGVLLLPLLVNLCSPYFFQDVSYFLRLARMARQVRSYGQRRPVRTILHAFLERAHQSPHKPFLIFRDRTLSYVQVDRRSNQVARALRDRLGLRQGECVAIFLGNEPAYVWLWLGLAKLGCAMACLNCNIRGKSLLHCFQCCGAKVLLASPELQEAVEEVLPSLKKDGVAIYYVSRSSNTDGVDSFLDKVDEVSTESIPESWRSEVTFSTPALYIYTSGTTGLPKAAMINHLRTWYGANLAATSGITENDVVYTTLPLYHSAALLVGLHGCILTGATVVLRSKFSASQFWDDCRKYNVTVIQYIGELLRYLCNSPQKPNDRDHKVRMALGNGLRGDVWREFIKRFGDIHIYEFYASTEGNIGFMNYTRKVGAVGRVNYLLRKVITYELIKYDVEKDEPVRDGNGYCIKVPKGEVGLLVCRITQLTPFSGYAGGKSQTEKKKLRDVFKKGDLYFNSGDLLMMDHENFIYFHDRVGDTFRWKGENVATTEVADIVGLVDFVQEVNVYGVSVPGHEGRIGMASIKMKEDHEFDGRKLFKHVADYLPNYARPRFLRIQDTIEITGTFKHRKVTLMEEGFNPAVIKDALYFLDDKAEMYVPMTEHIYNAINDKTLKL</sequence>
<dbReference type="Proteomes" id="UP000245320">
    <property type="component" value="Chromosome 2"/>
</dbReference>
<keyword evidence="7" id="KW-0547">Nucleotide-binding</keyword>
<protein>
    <recommendedName>
        <fullName evidence="14">long-chain-fatty-acid--CoA ligase</fullName>
        <ecNumber evidence="14">6.2.1.3</ecNumber>
    </recommendedName>
    <alternativeName>
        <fullName evidence="16">Long-chain-fatty-acid--CoA ligase</fullName>
    </alternativeName>
</protein>
<dbReference type="FunFam" id="3.30.300.30:FF:000002">
    <property type="entry name" value="Long-chain fatty acid transport protein 1"/>
    <property type="match status" value="1"/>
</dbReference>
<evidence type="ECO:0000256" key="16">
    <source>
        <dbReference type="ARBA" id="ARBA00041297"/>
    </source>
</evidence>
<dbReference type="GO" id="GO:0005789">
    <property type="term" value="C:endoplasmic reticulum membrane"/>
    <property type="evidence" value="ECO:0007669"/>
    <property type="project" value="TreeGrafter"/>
</dbReference>
<keyword evidence="5" id="KW-0436">Ligase</keyword>
<dbReference type="Pfam" id="PF00501">
    <property type="entry name" value="AMP-binding"/>
    <property type="match status" value="1"/>
</dbReference>
<gene>
    <name evidence="21" type="primary">SLC27A2</name>
</gene>
<keyword evidence="3" id="KW-0813">Transport</keyword>
<dbReference type="GO" id="GO:0004467">
    <property type="term" value="F:long-chain fatty acid-CoA ligase activity"/>
    <property type="evidence" value="ECO:0007669"/>
    <property type="project" value="UniProtKB-EC"/>
</dbReference>
<dbReference type="Pfam" id="PF13193">
    <property type="entry name" value="AMP-binding_C"/>
    <property type="match status" value="1"/>
</dbReference>
<evidence type="ECO:0000313" key="21">
    <source>
        <dbReference type="RefSeq" id="XP_019787152.2"/>
    </source>
</evidence>
<name>A0A2U4B1R0_TURTR</name>